<evidence type="ECO:0000313" key="2">
    <source>
        <dbReference type="EMBL" id="KAH9369464.1"/>
    </source>
</evidence>
<dbReference type="VEuPathDB" id="VectorBase:HLOH_049146"/>
<gene>
    <name evidence="2" type="ORF">HPB48_014356</name>
</gene>
<dbReference type="Proteomes" id="UP000821853">
    <property type="component" value="Chromosome 3"/>
</dbReference>
<protein>
    <submittedName>
        <fullName evidence="2">Uncharacterized protein</fullName>
    </submittedName>
</protein>
<accession>A0A9J6G4L8</accession>
<dbReference type="AlphaFoldDB" id="A0A9J6G4L8"/>
<name>A0A9J6G4L8_HAELO</name>
<evidence type="ECO:0000313" key="3">
    <source>
        <dbReference type="Proteomes" id="UP000821853"/>
    </source>
</evidence>
<reference evidence="2 3" key="1">
    <citation type="journal article" date="2020" name="Cell">
        <title>Large-Scale Comparative Analyses of Tick Genomes Elucidate Their Genetic Diversity and Vector Capacities.</title>
        <authorList>
            <consortium name="Tick Genome and Microbiome Consortium (TIGMIC)"/>
            <person name="Jia N."/>
            <person name="Wang J."/>
            <person name="Shi W."/>
            <person name="Du L."/>
            <person name="Sun Y."/>
            <person name="Zhan W."/>
            <person name="Jiang J.F."/>
            <person name="Wang Q."/>
            <person name="Zhang B."/>
            <person name="Ji P."/>
            <person name="Bell-Sakyi L."/>
            <person name="Cui X.M."/>
            <person name="Yuan T.T."/>
            <person name="Jiang B.G."/>
            <person name="Yang W.F."/>
            <person name="Lam T.T."/>
            <person name="Chang Q.C."/>
            <person name="Ding S.J."/>
            <person name="Wang X.J."/>
            <person name="Zhu J.G."/>
            <person name="Ruan X.D."/>
            <person name="Zhao L."/>
            <person name="Wei J.T."/>
            <person name="Ye R.Z."/>
            <person name="Que T.C."/>
            <person name="Du C.H."/>
            <person name="Zhou Y.H."/>
            <person name="Cheng J.X."/>
            <person name="Dai P.F."/>
            <person name="Guo W.B."/>
            <person name="Han X.H."/>
            <person name="Huang E.J."/>
            <person name="Li L.F."/>
            <person name="Wei W."/>
            <person name="Gao Y.C."/>
            <person name="Liu J.Z."/>
            <person name="Shao H.Z."/>
            <person name="Wang X."/>
            <person name="Wang C.C."/>
            <person name="Yang T.C."/>
            <person name="Huo Q.B."/>
            <person name="Li W."/>
            <person name="Chen H.Y."/>
            <person name="Chen S.E."/>
            <person name="Zhou L.G."/>
            <person name="Ni X.B."/>
            <person name="Tian J.H."/>
            <person name="Sheng Y."/>
            <person name="Liu T."/>
            <person name="Pan Y.S."/>
            <person name="Xia L.Y."/>
            <person name="Li J."/>
            <person name="Zhao F."/>
            <person name="Cao W.C."/>
        </authorList>
    </citation>
    <scope>NUCLEOTIDE SEQUENCE [LARGE SCALE GENOMIC DNA]</scope>
    <source>
        <strain evidence="2">HaeL-2018</strain>
    </source>
</reference>
<evidence type="ECO:0000256" key="1">
    <source>
        <dbReference type="SAM" id="MobiDB-lite"/>
    </source>
</evidence>
<feature type="region of interest" description="Disordered" evidence="1">
    <location>
        <begin position="1"/>
        <end position="45"/>
    </location>
</feature>
<dbReference type="EMBL" id="JABSTR010000005">
    <property type="protein sequence ID" value="KAH9369464.1"/>
    <property type="molecule type" value="Genomic_DNA"/>
</dbReference>
<keyword evidence="3" id="KW-1185">Reference proteome</keyword>
<organism evidence="2 3">
    <name type="scientific">Haemaphysalis longicornis</name>
    <name type="common">Bush tick</name>
    <dbReference type="NCBI Taxonomy" id="44386"/>
    <lineage>
        <taxon>Eukaryota</taxon>
        <taxon>Metazoa</taxon>
        <taxon>Ecdysozoa</taxon>
        <taxon>Arthropoda</taxon>
        <taxon>Chelicerata</taxon>
        <taxon>Arachnida</taxon>
        <taxon>Acari</taxon>
        <taxon>Parasitiformes</taxon>
        <taxon>Ixodida</taxon>
        <taxon>Ixodoidea</taxon>
        <taxon>Ixodidae</taxon>
        <taxon>Haemaphysalinae</taxon>
        <taxon>Haemaphysalis</taxon>
    </lineage>
</organism>
<proteinExistence type="predicted"/>
<dbReference type="OrthoDB" id="7700262at2759"/>
<comment type="caution">
    <text evidence="2">The sequence shown here is derived from an EMBL/GenBank/DDBJ whole genome shotgun (WGS) entry which is preliminary data.</text>
</comment>
<sequence>MASVTAETASGIAAEDHSDIKRRKLGDSNPKLTTKTTSTITPSDYGVHSEEAAGEWITKYRSRRTLPSYNDVARSRMAKQKFNVLFRPLNNVRVGDIPRRALSRFLSMIAPEDTTNGLTSTAINHRANSITITFYSADQAAKLCKQSQMIIGDRNIQFEAQVLRPKGTSRGVIRVDPGDSNADLRSHTTCESANILDIRRLGKTNWALVTFDTVIPPKTPSELSVKFLANPNQPAYSW</sequence>